<evidence type="ECO:0000256" key="1">
    <source>
        <dbReference type="ARBA" id="ARBA00022729"/>
    </source>
</evidence>
<protein>
    <submittedName>
        <fullName evidence="3">PGF-CTERM sorting domain-containing protein</fullName>
    </submittedName>
</protein>
<organism evidence="3 4">
    <name type="scientific">Halosimplex aquaticum</name>
    <dbReference type="NCBI Taxonomy" id="3026162"/>
    <lineage>
        <taxon>Archaea</taxon>
        <taxon>Methanobacteriati</taxon>
        <taxon>Methanobacteriota</taxon>
        <taxon>Stenosarchaea group</taxon>
        <taxon>Halobacteria</taxon>
        <taxon>Halobacteriales</taxon>
        <taxon>Haloarculaceae</taxon>
        <taxon>Halosimplex</taxon>
    </lineage>
</organism>
<dbReference type="InterPro" id="IPR026371">
    <property type="entry name" value="PGF_CTERM"/>
</dbReference>
<feature type="transmembrane region" description="Helical" evidence="2">
    <location>
        <begin position="6"/>
        <end position="28"/>
    </location>
</feature>
<dbReference type="EMBL" id="JBHTAS010000001">
    <property type="protein sequence ID" value="MFC7138249.1"/>
    <property type="molecule type" value="Genomic_DNA"/>
</dbReference>
<gene>
    <name evidence="3" type="ORF">ACFQMA_00140</name>
</gene>
<dbReference type="AlphaFoldDB" id="A0ABD5Y1G3"/>
<keyword evidence="2" id="KW-0472">Membrane</keyword>
<name>A0ABD5Y1G3_9EURY</name>
<dbReference type="GO" id="GO:0005886">
    <property type="term" value="C:plasma membrane"/>
    <property type="evidence" value="ECO:0007669"/>
    <property type="project" value="UniProtKB-SubCell"/>
</dbReference>
<dbReference type="Proteomes" id="UP001596432">
    <property type="component" value="Unassembled WGS sequence"/>
</dbReference>
<comment type="caution">
    <text evidence="3">The sequence shown here is derived from an EMBL/GenBank/DDBJ whole genome shotgun (WGS) entry which is preliminary data.</text>
</comment>
<dbReference type="GeneID" id="96992374"/>
<accession>A0ABD5Y1G3</accession>
<evidence type="ECO:0000256" key="2">
    <source>
        <dbReference type="SAM" id="Phobius"/>
    </source>
</evidence>
<proteinExistence type="predicted"/>
<keyword evidence="1" id="KW-0732">Signal</keyword>
<keyword evidence="2" id="KW-0812">Transmembrane</keyword>
<dbReference type="RefSeq" id="WP_382260931.1">
    <property type="nucleotide sequence ID" value="NZ_CP118158.1"/>
</dbReference>
<evidence type="ECO:0000313" key="4">
    <source>
        <dbReference type="Proteomes" id="UP001596432"/>
    </source>
</evidence>
<dbReference type="NCBIfam" id="TIGR04126">
    <property type="entry name" value="PGF_CTERM"/>
    <property type="match status" value="1"/>
</dbReference>
<keyword evidence="4" id="KW-1185">Reference proteome</keyword>
<sequence length="32" mass="2981">MPTESGGGPGFGAVGALAALVGLAALAARRNQ</sequence>
<dbReference type="GO" id="GO:0030115">
    <property type="term" value="C:S-layer"/>
    <property type="evidence" value="ECO:0007669"/>
    <property type="project" value="UniProtKB-SubCell"/>
</dbReference>
<reference evidence="3 4" key="1">
    <citation type="journal article" date="2019" name="Int. J. Syst. Evol. Microbiol.">
        <title>The Global Catalogue of Microorganisms (GCM) 10K type strain sequencing project: providing services to taxonomists for standard genome sequencing and annotation.</title>
        <authorList>
            <consortium name="The Broad Institute Genomics Platform"/>
            <consortium name="The Broad Institute Genome Sequencing Center for Infectious Disease"/>
            <person name="Wu L."/>
            <person name="Ma J."/>
        </authorList>
    </citation>
    <scope>NUCLEOTIDE SEQUENCE [LARGE SCALE GENOMIC DNA]</scope>
    <source>
        <strain evidence="3 4">XZYJT29</strain>
    </source>
</reference>
<evidence type="ECO:0000313" key="3">
    <source>
        <dbReference type="EMBL" id="MFC7138249.1"/>
    </source>
</evidence>
<keyword evidence="2" id="KW-1133">Transmembrane helix</keyword>